<dbReference type="Proteomes" id="UP000652567">
    <property type="component" value="Unassembled WGS sequence"/>
</dbReference>
<feature type="transmembrane region" description="Helical" evidence="1">
    <location>
        <begin position="169"/>
        <end position="194"/>
    </location>
</feature>
<keyword evidence="1" id="KW-0812">Transmembrane</keyword>
<feature type="transmembrane region" description="Helical" evidence="1">
    <location>
        <begin position="42"/>
        <end position="67"/>
    </location>
</feature>
<dbReference type="GO" id="GO:0016020">
    <property type="term" value="C:membrane"/>
    <property type="evidence" value="ECO:0007669"/>
    <property type="project" value="UniProtKB-UniRule"/>
</dbReference>
<feature type="transmembrane region" description="Helical" evidence="1">
    <location>
        <begin position="106"/>
        <end position="127"/>
    </location>
</feature>
<keyword evidence="4" id="KW-1185">Reference proteome</keyword>
<dbReference type="AlphaFoldDB" id="A0A928V4P8"/>
<accession>A0A928V4P8</accession>
<dbReference type="EMBL" id="PRDL01000001">
    <property type="protein sequence ID" value="MBE8718705.1"/>
    <property type="molecule type" value="Genomic_DNA"/>
</dbReference>
<evidence type="ECO:0000313" key="3">
    <source>
        <dbReference type="EMBL" id="MBE8718705.1"/>
    </source>
</evidence>
<feature type="transmembrane region" description="Helical" evidence="1">
    <location>
        <begin position="139"/>
        <end position="163"/>
    </location>
</feature>
<evidence type="ECO:0000259" key="2">
    <source>
        <dbReference type="PROSITE" id="PS50924"/>
    </source>
</evidence>
<feature type="transmembrane region" description="Helical" evidence="1">
    <location>
        <begin position="215"/>
        <end position="235"/>
    </location>
</feature>
<keyword evidence="1" id="KW-1133">Transmembrane helix</keyword>
<name>A0A928V4P8_9GAMM</name>
<dbReference type="PANTHER" id="PTHR35152">
    <property type="entry name" value="DOMAIN SIGNALLING PROTEIN, PUTATIVE (AFU_ORTHOLOGUE AFUA_5G11310)-RELATED"/>
    <property type="match status" value="1"/>
</dbReference>
<gene>
    <name evidence="3" type="ORF">C4F51_16135</name>
</gene>
<organism evidence="3 4">
    <name type="scientific">Cellvibrio polysaccharolyticus</name>
    <dbReference type="NCBI Taxonomy" id="2082724"/>
    <lineage>
        <taxon>Bacteria</taxon>
        <taxon>Pseudomonadati</taxon>
        <taxon>Pseudomonadota</taxon>
        <taxon>Gammaproteobacteria</taxon>
        <taxon>Cellvibrionales</taxon>
        <taxon>Cellvibrionaceae</taxon>
        <taxon>Cellvibrio</taxon>
    </lineage>
</organism>
<comment type="caution">
    <text evidence="3">The sequence shown here is derived from an EMBL/GenBank/DDBJ whole genome shotgun (WGS) entry which is preliminary data.</text>
</comment>
<dbReference type="Pfam" id="PF03707">
    <property type="entry name" value="MHYT"/>
    <property type="match status" value="2"/>
</dbReference>
<proteinExistence type="predicted"/>
<feature type="domain" description="MHYT" evidence="2">
    <location>
        <begin position="7"/>
        <end position="196"/>
    </location>
</feature>
<sequence length="259" mass="27336">MEMDASYNGFLVGLSFLIAVFGSFTALQLTNGMKYSRSGPSTAWIIAAALSLGGGGIWTMHFIGMLAYQIPSDIGFDPLLTFLSLVVAVIAVGVGITIAVSGKLSMVRLMGAGVFTGAGVASMHYLGMKAMVMHGSMHYDSLLVGISVAIAIVAATIALWLAVNLKGTLTMLGASVIMAIAVCGMHYTGMAAMIMHHDHLMEPAIIEGSVSPMTMALFIFCATMLLLVMCLIMSLSQLSMRMEEEFVEEPLAPRSGHQG</sequence>
<feature type="transmembrane region" description="Helical" evidence="1">
    <location>
        <begin position="79"/>
        <end position="100"/>
    </location>
</feature>
<dbReference type="RefSeq" id="WP_193911480.1">
    <property type="nucleotide sequence ID" value="NZ_PRDL01000001.1"/>
</dbReference>
<dbReference type="PANTHER" id="PTHR35152:SF1">
    <property type="entry name" value="DOMAIN SIGNALLING PROTEIN, PUTATIVE (AFU_ORTHOLOGUE AFUA_5G11310)-RELATED"/>
    <property type="match status" value="1"/>
</dbReference>
<keyword evidence="1" id="KW-0472">Membrane</keyword>
<protein>
    <recommendedName>
        <fullName evidence="2">MHYT domain-containing protein</fullName>
    </recommendedName>
</protein>
<evidence type="ECO:0000256" key="1">
    <source>
        <dbReference type="PROSITE-ProRule" id="PRU00244"/>
    </source>
</evidence>
<reference evidence="3" key="1">
    <citation type="submission" date="2018-07" db="EMBL/GenBank/DDBJ databases">
        <title>Genome assembly of strain Ka43.</title>
        <authorList>
            <person name="Kukolya J."/>
            <person name="Nagy I."/>
            <person name="Horvath B."/>
            <person name="Toth A."/>
        </authorList>
    </citation>
    <scope>NUCLEOTIDE SEQUENCE</scope>
    <source>
        <strain evidence="3">KB43</strain>
    </source>
</reference>
<dbReference type="PROSITE" id="PS50924">
    <property type="entry name" value="MHYT"/>
    <property type="match status" value="1"/>
</dbReference>
<evidence type="ECO:0000313" key="4">
    <source>
        <dbReference type="Proteomes" id="UP000652567"/>
    </source>
</evidence>
<dbReference type="InterPro" id="IPR005330">
    <property type="entry name" value="MHYT_dom"/>
</dbReference>